<dbReference type="EMBL" id="NMVQ01000044">
    <property type="protein sequence ID" value="OYO18386.1"/>
    <property type="molecule type" value="Genomic_DNA"/>
</dbReference>
<proteinExistence type="predicted"/>
<feature type="compositionally biased region" description="Low complexity" evidence="1">
    <location>
        <begin position="24"/>
        <end position="40"/>
    </location>
</feature>
<protein>
    <recommendedName>
        <fullName evidence="5">DUF4878 domain-containing protein</fullName>
    </recommendedName>
</protein>
<feature type="region of interest" description="Disordered" evidence="1">
    <location>
        <begin position="1"/>
        <end position="73"/>
    </location>
</feature>
<reference evidence="3 4" key="1">
    <citation type="submission" date="2017-07" db="EMBL/GenBank/DDBJ databases">
        <title>Draft whole genome sequences of clinical Proprionibacteriaceae strains.</title>
        <authorList>
            <person name="Bernier A.-M."/>
            <person name="Bernard K."/>
            <person name="Domingo M.-C."/>
        </authorList>
    </citation>
    <scope>NUCLEOTIDE SEQUENCE [LARGE SCALE GENOMIC DNA]</scope>
    <source>
        <strain evidence="3 4">NML 130396</strain>
    </source>
</reference>
<feature type="transmembrane region" description="Helical" evidence="2">
    <location>
        <begin position="80"/>
        <end position="98"/>
    </location>
</feature>
<keyword evidence="2" id="KW-1133">Transmembrane helix</keyword>
<dbReference type="Proteomes" id="UP000216311">
    <property type="component" value="Unassembled WGS sequence"/>
</dbReference>
<organism evidence="3 4">
    <name type="scientific">Enemella dayhoffiae</name>
    <dbReference type="NCBI Taxonomy" id="2016507"/>
    <lineage>
        <taxon>Bacteria</taxon>
        <taxon>Bacillati</taxon>
        <taxon>Actinomycetota</taxon>
        <taxon>Actinomycetes</taxon>
        <taxon>Propionibacteriales</taxon>
        <taxon>Propionibacteriaceae</taxon>
        <taxon>Enemella</taxon>
    </lineage>
</organism>
<evidence type="ECO:0000256" key="1">
    <source>
        <dbReference type="SAM" id="MobiDB-lite"/>
    </source>
</evidence>
<evidence type="ECO:0000313" key="4">
    <source>
        <dbReference type="Proteomes" id="UP000216311"/>
    </source>
</evidence>
<keyword evidence="2" id="KW-0472">Membrane</keyword>
<dbReference type="RefSeq" id="WP_094365054.1">
    <property type="nucleotide sequence ID" value="NZ_NMVQ01000044.1"/>
</dbReference>
<accession>A0A255GUD2</accession>
<name>A0A255GUD2_9ACTN</name>
<keyword evidence="4" id="KW-1185">Reference proteome</keyword>
<sequence>MSTERSPFARPGADPGPESDDEPQAYAPARRAAEPAPDQPTRARRAADPPTDEPADEPADEPTWTPDEATPVRRSRPAPWLVVIVLALALLVGGALFVRSLTSSTPKPSGAADRAVAYLQAIAAGDATGALAMSFNRPTGPLISNEALARSRPQLTDIRVLDAGSGDPAGTDVVLGYRARGKEVRGTFPVFQNPQGQWQLRRGAVQLRLAPTPKMIPLTVDGARMDSTGYTYLIDVFPGVHTLSTGSKWLEYSASEFVVEGLGTPPTVDATARPTPAYAGALQQRISERVKGCVASTELAPKGCPWARRANPDQPVRPGSVRYTLLEERYDAPAPGQIDAIAHGAAPMRIRVTSMARVSGVHQNVTEEFDVPGRFAVDLLSQGPDFAWE</sequence>
<keyword evidence="2" id="KW-0812">Transmembrane</keyword>
<feature type="compositionally biased region" description="Acidic residues" evidence="1">
    <location>
        <begin position="50"/>
        <end position="60"/>
    </location>
</feature>
<dbReference type="AlphaFoldDB" id="A0A255GUD2"/>
<comment type="caution">
    <text evidence="3">The sequence shown here is derived from an EMBL/GenBank/DDBJ whole genome shotgun (WGS) entry which is preliminary data.</text>
</comment>
<gene>
    <name evidence="3" type="ORF">CGZ93_15480</name>
</gene>
<dbReference type="OrthoDB" id="3721275at2"/>
<evidence type="ECO:0000256" key="2">
    <source>
        <dbReference type="SAM" id="Phobius"/>
    </source>
</evidence>
<evidence type="ECO:0000313" key="3">
    <source>
        <dbReference type="EMBL" id="OYO18386.1"/>
    </source>
</evidence>
<evidence type="ECO:0008006" key="5">
    <source>
        <dbReference type="Google" id="ProtNLM"/>
    </source>
</evidence>